<keyword evidence="1" id="KW-1133">Transmembrane helix</keyword>
<feature type="transmembrane region" description="Helical" evidence="1">
    <location>
        <begin position="252"/>
        <end position="272"/>
    </location>
</feature>
<name>A0A226D2C5_FOLCA</name>
<proteinExistence type="predicted"/>
<dbReference type="Proteomes" id="UP000198287">
    <property type="component" value="Unassembled WGS sequence"/>
</dbReference>
<feature type="transmembrane region" description="Helical" evidence="1">
    <location>
        <begin position="77"/>
        <end position="94"/>
    </location>
</feature>
<evidence type="ECO:0000256" key="1">
    <source>
        <dbReference type="SAM" id="Phobius"/>
    </source>
</evidence>
<comment type="caution">
    <text evidence="2">The sequence shown here is derived from an EMBL/GenBank/DDBJ whole genome shotgun (WGS) entry which is preliminary data.</text>
</comment>
<keyword evidence="1" id="KW-0472">Membrane</keyword>
<keyword evidence="3" id="KW-1185">Reference proteome</keyword>
<keyword evidence="1" id="KW-0812">Transmembrane</keyword>
<feature type="transmembrane region" description="Helical" evidence="1">
    <location>
        <begin position="284"/>
        <end position="307"/>
    </location>
</feature>
<evidence type="ECO:0000313" key="3">
    <source>
        <dbReference type="Proteomes" id="UP000198287"/>
    </source>
</evidence>
<sequence length="343" mass="39385">MFTVNYLWLLEINLKISNFLCCTPFSFDVTKKRVVRLSSVRKIRFYKFQCLLALLYCTALFTNLCLGPLTILQKLQGFPFFALYMGEVVLWWNLDLDPTYMQIINSILSLEQRSYLREVGPTPCSTRTKRMEQFIEVLAITGFLVPILQFLLLQNRPCTPPYIMSMFSECDVKIDTLKLLQLGVAAFESWMALYISVAASSSCCFAFFAPIECLITKISEVQLPEEICDGIQFYKTIFTLEKTMNKILQYRMVPVVIISLPTIQIMTQYVSIKLHSEIPMPGFLMYPILCVDCIICGVLIFTISAWVNTESERVLRSMKVKLAQIRGNKRLAERLLVSCGAMK</sequence>
<feature type="transmembrane region" description="Helical" evidence="1">
    <location>
        <begin position="134"/>
        <end position="152"/>
    </location>
</feature>
<evidence type="ECO:0000313" key="2">
    <source>
        <dbReference type="EMBL" id="OXA39735.1"/>
    </source>
</evidence>
<accession>A0A226D2C5</accession>
<dbReference type="OrthoDB" id="8297494at2759"/>
<protein>
    <submittedName>
        <fullName evidence="2">Uncharacterized protein</fullName>
    </submittedName>
</protein>
<feature type="transmembrane region" description="Helical" evidence="1">
    <location>
        <begin position="48"/>
        <end position="71"/>
    </location>
</feature>
<dbReference type="AlphaFoldDB" id="A0A226D2C5"/>
<feature type="transmembrane region" description="Helical" evidence="1">
    <location>
        <begin position="190"/>
        <end position="209"/>
    </location>
</feature>
<organism evidence="2 3">
    <name type="scientific">Folsomia candida</name>
    <name type="common">Springtail</name>
    <dbReference type="NCBI Taxonomy" id="158441"/>
    <lineage>
        <taxon>Eukaryota</taxon>
        <taxon>Metazoa</taxon>
        <taxon>Ecdysozoa</taxon>
        <taxon>Arthropoda</taxon>
        <taxon>Hexapoda</taxon>
        <taxon>Collembola</taxon>
        <taxon>Entomobryomorpha</taxon>
        <taxon>Isotomoidea</taxon>
        <taxon>Isotomidae</taxon>
        <taxon>Proisotominae</taxon>
        <taxon>Folsomia</taxon>
    </lineage>
</organism>
<gene>
    <name evidence="2" type="ORF">Fcan01_25593</name>
</gene>
<reference evidence="2 3" key="1">
    <citation type="submission" date="2015-12" db="EMBL/GenBank/DDBJ databases">
        <title>The genome of Folsomia candida.</title>
        <authorList>
            <person name="Faddeeva A."/>
            <person name="Derks M.F."/>
            <person name="Anvar Y."/>
            <person name="Smit S."/>
            <person name="Van Straalen N."/>
            <person name="Roelofs D."/>
        </authorList>
    </citation>
    <scope>NUCLEOTIDE SEQUENCE [LARGE SCALE GENOMIC DNA]</scope>
    <source>
        <strain evidence="2 3">VU population</strain>
        <tissue evidence="2">Whole body</tissue>
    </source>
</reference>
<feature type="non-terminal residue" evidence="2">
    <location>
        <position position="343"/>
    </location>
</feature>
<dbReference type="EMBL" id="LNIX01000037">
    <property type="protein sequence ID" value="OXA39735.1"/>
    <property type="molecule type" value="Genomic_DNA"/>
</dbReference>